<keyword evidence="8" id="KW-1133">Transmembrane helix</keyword>
<dbReference type="GO" id="GO:0016020">
    <property type="term" value="C:membrane"/>
    <property type="evidence" value="ECO:0007669"/>
    <property type="project" value="UniProtKB-SubCell"/>
</dbReference>
<keyword evidence="11" id="KW-0503">Monooxygenase</keyword>
<dbReference type="Pfam" id="PF00067">
    <property type="entry name" value="p450"/>
    <property type="match status" value="1"/>
</dbReference>
<comment type="pathway">
    <text evidence="3">Secondary metabolite biosynthesis; terpenoid biosynthesis.</text>
</comment>
<dbReference type="InterPro" id="IPR002401">
    <property type="entry name" value="Cyt_P450_E_grp-I"/>
</dbReference>
<name>A0A9P5TYP1_9AGAR</name>
<dbReference type="Gene3D" id="1.10.630.10">
    <property type="entry name" value="Cytochrome P450"/>
    <property type="match status" value="1"/>
</dbReference>
<evidence type="ECO:0000256" key="8">
    <source>
        <dbReference type="ARBA" id="ARBA00022989"/>
    </source>
</evidence>
<evidence type="ECO:0000256" key="3">
    <source>
        <dbReference type="ARBA" id="ARBA00004721"/>
    </source>
</evidence>
<dbReference type="GO" id="GO:0016705">
    <property type="term" value="F:oxidoreductase activity, acting on paired donors, with incorporation or reduction of molecular oxygen"/>
    <property type="evidence" value="ECO:0007669"/>
    <property type="project" value="InterPro"/>
</dbReference>
<evidence type="ECO:0000256" key="1">
    <source>
        <dbReference type="ARBA" id="ARBA00001971"/>
    </source>
</evidence>
<feature type="binding site" description="axial binding residue" evidence="13">
    <location>
        <position position="382"/>
    </location>
    <ligand>
        <name>heme</name>
        <dbReference type="ChEBI" id="CHEBI:30413"/>
    </ligand>
    <ligandPart>
        <name>Fe</name>
        <dbReference type="ChEBI" id="CHEBI:18248"/>
    </ligandPart>
</feature>
<keyword evidence="5 13" id="KW-0349">Heme</keyword>
<comment type="similarity">
    <text evidence="4">Belongs to the cytochrome P450 family.</text>
</comment>
<keyword evidence="7 13" id="KW-0479">Metal-binding</keyword>
<evidence type="ECO:0000256" key="2">
    <source>
        <dbReference type="ARBA" id="ARBA00004370"/>
    </source>
</evidence>
<sequence>MDTKAIQHIMRNDYTYIKPRSTQRILQMVLGEGSGILLSEGARHRRQNPAFGPNQIRELTPAFFEKSFELRDIWAAQITEGVGRVDAMDWFSKTALDIIGLTGFNYHFNGLNGRSQTNELSLAFSAIFRSSGWASAWMPVIAALPIQRVFRAVSIDPMNACAECIQRIGREILTESKAYLAATGEKSSWGARDLLSLLLKSNMSTEIAGEERMSDADVIAQIPTFLIAGFETTSTSLTWAFLALSQHQEIQDKLREELLGVSTATPSMDELNELPLLDAFLRETLRLYAPLIHIMRAAEKDDIIPLAHPITDCDGIVHNELLVRKGQMFNLSLLGVNTDKSLWGPDAGEFRPERWLQLPDSVKSIPGVYSNLMTFFGGSRGCIGWRFALMEMKVLLFTLVRSFEVELEVPKEQIVTSRAAAMQRPSLSSEPIRAILPVIIRPLKD</sequence>
<evidence type="ECO:0000256" key="11">
    <source>
        <dbReference type="ARBA" id="ARBA00023033"/>
    </source>
</evidence>
<dbReference type="PRINTS" id="PR00385">
    <property type="entry name" value="P450"/>
</dbReference>
<evidence type="ECO:0000256" key="12">
    <source>
        <dbReference type="ARBA" id="ARBA00023136"/>
    </source>
</evidence>
<evidence type="ECO:0000313" key="15">
    <source>
        <dbReference type="Proteomes" id="UP000772434"/>
    </source>
</evidence>
<evidence type="ECO:0000256" key="9">
    <source>
        <dbReference type="ARBA" id="ARBA00023002"/>
    </source>
</evidence>
<dbReference type="GO" id="GO:0005506">
    <property type="term" value="F:iron ion binding"/>
    <property type="evidence" value="ECO:0007669"/>
    <property type="project" value="InterPro"/>
</dbReference>
<comment type="cofactor">
    <cofactor evidence="1 13">
        <name>heme</name>
        <dbReference type="ChEBI" id="CHEBI:30413"/>
    </cofactor>
</comment>
<comment type="caution">
    <text evidence="14">The sequence shown here is derived from an EMBL/GenBank/DDBJ whole genome shotgun (WGS) entry which is preliminary data.</text>
</comment>
<keyword evidence="6" id="KW-0812">Transmembrane</keyword>
<dbReference type="SUPFAM" id="SSF48264">
    <property type="entry name" value="Cytochrome P450"/>
    <property type="match status" value="1"/>
</dbReference>
<keyword evidence="9" id="KW-0560">Oxidoreductase</keyword>
<protein>
    <submittedName>
        <fullName evidence="14">Cytochrome P450</fullName>
    </submittedName>
</protein>
<dbReference type="InterPro" id="IPR050121">
    <property type="entry name" value="Cytochrome_P450_monoxygenase"/>
</dbReference>
<evidence type="ECO:0000313" key="14">
    <source>
        <dbReference type="EMBL" id="KAF9060705.1"/>
    </source>
</evidence>
<evidence type="ECO:0000256" key="13">
    <source>
        <dbReference type="PIRSR" id="PIRSR602401-1"/>
    </source>
</evidence>
<dbReference type="PANTHER" id="PTHR24305">
    <property type="entry name" value="CYTOCHROME P450"/>
    <property type="match status" value="1"/>
</dbReference>
<dbReference type="InterPro" id="IPR036396">
    <property type="entry name" value="Cyt_P450_sf"/>
</dbReference>
<dbReference type="Proteomes" id="UP000772434">
    <property type="component" value="Unassembled WGS sequence"/>
</dbReference>
<keyword evidence="10 13" id="KW-0408">Iron</keyword>
<dbReference type="AlphaFoldDB" id="A0A9P5TYP1"/>
<dbReference type="InterPro" id="IPR001128">
    <property type="entry name" value="Cyt_P450"/>
</dbReference>
<dbReference type="GO" id="GO:0004497">
    <property type="term" value="F:monooxygenase activity"/>
    <property type="evidence" value="ECO:0007669"/>
    <property type="project" value="UniProtKB-KW"/>
</dbReference>
<accession>A0A9P5TYP1</accession>
<evidence type="ECO:0000256" key="6">
    <source>
        <dbReference type="ARBA" id="ARBA00022692"/>
    </source>
</evidence>
<comment type="subcellular location">
    <subcellularLocation>
        <location evidence="2">Membrane</location>
    </subcellularLocation>
</comment>
<proteinExistence type="inferred from homology"/>
<gene>
    <name evidence="14" type="ORF">BDP27DRAFT_1385491</name>
</gene>
<organism evidence="14 15">
    <name type="scientific">Rhodocollybia butyracea</name>
    <dbReference type="NCBI Taxonomy" id="206335"/>
    <lineage>
        <taxon>Eukaryota</taxon>
        <taxon>Fungi</taxon>
        <taxon>Dikarya</taxon>
        <taxon>Basidiomycota</taxon>
        <taxon>Agaricomycotina</taxon>
        <taxon>Agaricomycetes</taxon>
        <taxon>Agaricomycetidae</taxon>
        <taxon>Agaricales</taxon>
        <taxon>Marasmiineae</taxon>
        <taxon>Omphalotaceae</taxon>
        <taxon>Rhodocollybia</taxon>
    </lineage>
</organism>
<evidence type="ECO:0000256" key="7">
    <source>
        <dbReference type="ARBA" id="ARBA00022723"/>
    </source>
</evidence>
<reference evidence="14" key="1">
    <citation type="submission" date="2020-11" db="EMBL/GenBank/DDBJ databases">
        <authorList>
            <consortium name="DOE Joint Genome Institute"/>
            <person name="Ahrendt S."/>
            <person name="Riley R."/>
            <person name="Andreopoulos W."/>
            <person name="Labutti K."/>
            <person name="Pangilinan J."/>
            <person name="Ruiz-Duenas F.J."/>
            <person name="Barrasa J.M."/>
            <person name="Sanchez-Garcia M."/>
            <person name="Camarero S."/>
            <person name="Miyauchi S."/>
            <person name="Serrano A."/>
            <person name="Linde D."/>
            <person name="Babiker R."/>
            <person name="Drula E."/>
            <person name="Ayuso-Fernandez I."/>
            <person name="Pacheco R."/>
            <person name="Padilla G."/>
            <person name="Ferreira P."/>
            <person name="Barriuso J."/>
            <person name="Kellner H."/>
            <person name="Castanera R."/>
            <person name="Alfaro M."/>
            <person name="Ramirez L."/>
            <person name="Pisabarro A.G."/>
            <person name="Kuo A."/>
            <person name="Tritt A."/>
            <person name="Lipzen A."/>
            <person name="He G."/>
            <person name="Yan M."/>
            <person name="Ng V."/>
            <person name="Cullen D."/>
            <person name="Martin F."/>
            <person name="Rosso M.-N."/>
            <person name="Henrissat B."/>
            <person name="Hibbett D."/>
            <person name="Martinez A.T."/>
            <person name="Grigoriev I.V."/>
        </authorList>
    </citation>
    <scope>NUCLEOTIDE SEQUENCE</scope>
    <source>
        <strain evidence="14">AH 40177</strain>
    </source>
</reference>
<evidence type="ECO:0000256" key="10">
    <source>
        <dbReference type="ARBA" id="ARBA00023004"/>
    </source>
</evidence>
<evidence type="ECO:0000256" key="4">
    <source>
        <dbReference type="ARBA" id="ARBA00010617"/>
    </source>
</evidence>
<keyword evidence="15" id="KW-1185">Reference proteome</keyword>
<dbReference type="EMBL" id="JADNRY010000231">
    <property type="protein sequence ID" value="KAF9060705.1"/>
    <property type="molecule type" value="Genomic_DNA"/>
</dbReference>
<dbReference type="GO" id="GO:0020037">
    <property type="term" value="F:heme binding"/>
    <property type="evidence" value="ECO:0007669"/>
    <property type="project" value="InterPro"/>
</dbReference>
<dbReference type="PANTHER" id="PTHR24305:SF166">
    <property type="entry name" value="CYTOCHROME P450 12A4, MITOCHONDRIAL-RELATED"/>
    <property type="match status" value="1"/>
</dbReference>
<dbReference type="OrthoDB" id="1470350at2759"/>
<keyword evidence="12" id="KW-0472">Membrane</keyword>
<evidence type="ECO:0000256" key="5">
    <source>
        <dbReference type="ARBA" id="ARBA00022617"/>
    </source>
</evidence>
<dbReference type="PRINTS" id="PR00463">
    <property type="entry name" value="EP450I"/>
</dbReference>